<evidence type="ECO:0000313" key="2">
    <source>
        <dbReference type="Proteomes" id="UP000628736"/>
    </source>
</evidence>
<proteinExistence type="predicted"/>
<comment type="caution">
    <text evidence="1">The sequence shown here is derived from an EMBL/GenBank/DDBJ whole genome shotgun (WGS) entry which is preliminary data.</text>
</comment>
<dbReference type="AlphaFoldDB" id="A0A8J6M6E8"/>
<reference evidence="1" key="1">
    <citation type="submission" date="2020-08" db="EMBL/GenBank/DDBJ databases">
        <title>Genome public.</title>
        <authorList>
            <person name="Liu C."/>
            <person name="Sun Q."/>
        </authorList>
    </citation>
    <scope>NUCLEOTIDE SEQUENCE</scope>
    <source>
        <strain evidence="1">NSJ-23</strain>
    </source>
</reference>
<gene>
    <name evidence="1" type="ORF">H8S11_07700</name>
</gene>
<dbReference type="Proteomes" id="UP000628736">
    <property type="component" value="Unassembled WGS sequence"/>
</dbReference>
<organism evidence="1 2">
    <name type="scientific">Flintibacter hominis</name>
    <dbReference type="NCBI Taxonomy" id="2763048"/>
    <lineage>
        <taxon>Bacteria</taxon>
        <taxon>Bacillati</taxon>
        <taxon>Bacillota</taxon>
        <taxon>Clostridia</taxon>
        <taxon>Eubacteriales</taxon>
        <taxon>Flintibacter</taxon>
    </lineage>
</organism>
<name>A0A8J6M6E8_9FIRM</name>
<dbReference type="RefSeq" id="WP_147570721.1">
    <property type="nucleotide sequence ID" value="NZ_JACOPO010000004.1"/>
</dbReference>
<sequence length="102" mass="11723">MRKLKCLRCGRSMSRIKREHLFMGQIGLQWGGMHYQPSRGLDVDVYCCPDCGKLEFYRGEKDQDKRVAGQSIAQVKCSRCGGRYDLDSCKCPFCGEENDKLF</sequence>
<keyword evidence="2" id="KW-1185">Reference proteome</keyword>
<dbReference type="EMBL" id="JACOPO010000004">
    <property type="protein sequence ID" value="MBC5722694.1"/>
    <property type="molecule type" value="Genomic_DNA"/>
</dbReference>
<accession>A0A8J6M6E8</accession>
<evidence type="ECO:0008006" key="3">
    <source>
        <dbReference type="Google" id="ProtNLM"/>
    </source>
</evidence>
<protein>
    <recommendedName>
        <fullName evidence="3">Zinc ribbon domain-containing protein</fullName>
    </recommendedName>
</protein>
<evidence type="ECO:0000313" key="1">
    <source>
        <dbReference type="EMBL" id="MBC5722694.1"/>
    </source>
</evidence>